<dbReference type="EMBL" id="CP017625">
    <property type="protein sequence ID" value="AOW28554.1"/>
    <property type="molecule type" value="Genomic_DNA"/>
</dbReference>
<name>A0A1D8PK86_CANAL</name>
<dbReference type="RefSeq" id="XP_714684.1">
    <property type="nucleotide sequence ID" value="XM_709591.1"/>
</dbReference>
<organism evidence="3 4">
    <name type="scientific">Candida albicans (strain SC5314 / ATCC MYA-2876)</name>
    <name type="common">Yeast</name>
    <dbReference type="NCBI Taxonomy" id="237561"/>
    <lineage>
        <taxon>Eukaryota</taxon>
        <taxon>Fungi</taxon>
        <taxon>Dikarya</taxon>
        <taxon>Ascomycota</taxon>
        <taxon>Saccharomycotina</taxon>
        <taxon>Pichiomycetes</taxon>
        <taxon>Debaryomycetaceae</taxon>
        <taxon>Candida/Lodderomyces clade</taxon>
        <taxon>Candida</taxon>
    </lineage>
</organism>
<dbReference type="AlphaFoldDB" id="A0A1D8PK86"/>
<accession>A0A1D8PK86</accession>
<dbReference type="InParanoid" id="A0A1D8PK86"/>
<dbReference type="OrthoDB" id="4026725at2759"/>
<dbReference type="Proteomes" id="UP000000559">
    <property type="component" value="Chromosome 3"/>
</dbReference>
<sequence length="109" mass="12807">MEFIAFTFIEDSILLRLFLVLFILLVTYAVIIYLIETLFINRYPFVNINTDKVEASDLFLSVSSARNQTTKLLNRETFYKNLNNSSQYLRRDSYSANEFYSTPTTNIFS</sequence>
<evidence type="ECO:0000313" key="3">
    <source>
        <dbReference type="EMBL" id="AOW28554.1"/>
    </source>
</evidence>
<evidence type="ECO:0000313" key="4">
    <source>
        <dbReference type="Proteomes" id="UP000000559"/>
    </source>
</evidence>
<proteinExistence type="predicted"/>
<dbReference type="CGD" id="CAL0000174208">
    <property type="gene designation" value="orf19.6978"/>
</dbReference>
<dbReference type="OMA" id="AFTFIED"/>
<dbReference type="KEGG" id="cal:CAALFM_C305400CA"/>
<keyword evidence="1" id="KW-0472">Membrane</keyword>
<reference evidence="3 4" key="1">
    <citation type="journal article" date="2004" name="Proc. Natl. Acad. Sci. U.S.A.">
        <title>The diploid genome sequence of Candida albicans.</title>
        <authorList>
            <person name="Jones T."/>
            <person name="Federspiel N.A."/>
            <person name="Chibana H."/>
            <person name="Dungan J."/>
            <person name="Kalman S."/>
            <person name="Magee B.B."/>
            <person name="Newport G."/>
            <person name="Thorstenson Y.R."/>
            <person name="Agabian N."/>
            <person name="Magee P.T."/>
            <person name="Davis R.W."/>
            <person name="Scherer S."/>
        </authorList>
    </citation>
    <scope>NUCLEOTIDE SEQUENCE [LARGE SCALE GENOMIC DNA]</scope>
    <source>
        <strain evidence="4">SC5314 / ATCC MYA-2876</strain>
    </source>
</reference>
<feature type="transmembrane region" description="Helical" evidence="1">
    <location>
        <begin position="13"/>
        <end position="35"/>
    </location>
</feature>
<reference evidence="3 4" key="2">
    <citation type="journal article" date="2007" name="Genome Biol.">
        <title>Assembly of the Candida albicans genome into sixteen supercontigs aligned on the eight chromosomes.</title>
        <authorList>
            <person name="van het Hoog M."/>
            <person name="Rast T.J."/>
            <person name="Martchenko M."/>
            <person name="Grindle S."/>
            <person name="Dignard D."/>
            <person name="Hogues H."/>
            <person name="Cuomo C."/>
            <person name="Berriman M."/>
            <person name="Scherer S."/>
            <person name="Magee B.B."/>
            <person name="Whiteway M."/>
            <person name="Chibana H."/>
            <person name="Nantel A."/>
            <person name="Magee P.T."/>
        </authorList>
    </citation>
    <scope>GENOME REANNOTATION</scope>
    <source>
        <strain evidence="4">SC5314 / ATCC MYA-2876</strain>
    </source>
</reference>
<keyword evidence="1" id="KW-0812">Transmembrane</keyword>
<dbReference type="VEuPathDB" id="FungiDB:C3_05400C_A"/>
<protein>
    <submittedName>
        <fullName evidence="3">Uncharacterized protein</fullName>
    </submittedName>
</protein>
<dbReference type="GeneID" id="3643681"/>
<keyword evidence="4" id="KW-1185">Reference proteome</keyword>
<reference evidence="3 4" key="3">
    <citation type="journal article" date="2013" name="Genome Biol.">
        <title>Assembly of a phased diploid Candida albicans genome facilitates allele-specific measurements and provides a simple model for repeat and indel structure.</title>
        <authorList>
            <person name="Muzzey D."/>
            <person name="Schwartz K."/>
            <person name="Weissman J.S."/>
            <person name="Sherlock G."/>
        </authorList>
    </citation>
    <scope>NUCLEOTIDE SEQUENCE [LARGE SCALE GENOMIC DNA]</scope>
    <source>
        <strain evidence="4">SC5314 / ATCC MYA-2876</strain>
    </source>
</reference>
<evidence type="ECO:0000256" key="1">
    <source>
        <dbReference type="SAM" id="Phobius"/>
    </source>
</evidence>
<gene>
    <name evidence="3" type="ordered locus">CAALFM_C305400CA</name>
    <name evidence="2" type="ordered locus">orf19.6978</name>
</gene>
<evidence type="ECO:0000313" key="2">
    <source>
        <dbReference type="CGD" id="CAL0000174208"/>
    </source>
</evidence>
<keyword evidence="1" id="KW-1133">Transmembrane helix</keyword>